<dbReference type="EMBL" id="LWLV01000452">
    <property type="protein sequence ID" value="OTA41455.1"/>
    <property type="molecule type" value="Genomic_DNA"/>
</dbReference>
<evidence type="ECO:0000256" key="7">
    <source>
        <dbReference type="RuleBase" id="RU004326"/>
    </source>
</evidence>
<dbReference type="GO" id="GO:0005829">
    <property type="term" value="C:cytosol"/>
    <property type="evidence" value="ECO:0007669"/>
    <property type="project" value="TreeGrafter"/>
</dbReference>
<comment type="similarity">
    <text evidence="2 7">Belongs to the phosphohexose mutase family.</text>
</comment>
<dbReference type="PANTHER" id="PTHR42946">
    <property type="entry name" value="PHOSPHOHEXOSE MUTASE"/>
    <property type="match status" value="1"/>
</dbReference>
<dbReference type="Gene3D" id="3.40.120.10">
    <property type="entry name" value="Alpha-D-Glucose-1,6-Bisphosphate, subunit A, domain 3"/>
    <property type="match status" value="2"/>
</dbReference>
<feature type="domain" description="Alpha-D-phosphohexomutase alpha/beta/alpha" evidence="9">
    <location>
        <begin position="160"/>
        <end position="254"/>
    </location>
</feature>
<dbReference type="GO" id="GO:0005975">
    <property type="term" value="P:carbohydrate metabolic process"/>
    <property type="evidence" value="ECO:0007669"/>
    <property type="project" value="InterPro"/>
</dbReference>
<dbReference type="InterPro" id="IPR016066">
    <property type="entry name" value="A-D-PHexomutase_CS"/>
</dbReference>
<keyword evidence="6" id="KW-0413">Isomerase</keyword>
<dbReference type="GO" id="GO:0000287">
    <property type="term" value="F:magnesium ion binding"/>
    <property type="evidence" value="ECO:0007669"/>
    <property type="project" value="InterPro"/>
</dbReference>
<accession>A0A1Y2T8C8</accession>
<dbReference type="PANTHER" id="PTHR42946:SF1">
    <property type="entry name" value="PHOSPHOGLUCOMUTASE (ALPHA-D-GLUCOSE-1,6-BISPHOSPHATE-DEPENDENT)"/>
    <property type="match status" value="1"/>
</dbReference>
<dbReference type="InterPro" id="IPR016055">
    <property type="entry name" value="A-D-PHexomutase_a/b/a-I/II/III"/>
</dbReference>
<feature type="domain" description="Alpha-D-phosphohexomutase alpha/beta/alpha" evidence="8">
    <location>
        <begin position="3"/>
        <end position="136"/>
    </location>
</feature>
<comment type="caution">
    <text evidence="11">The sequence shown here is derived from an EMBL/GenBank/DDBJ whole genome shotgun (WGS) entry which is preliminary data.</text>
</comment>
<dbReference type="Pfam" id="PF02880">
    <property type="entry name" value="PGM_PMM_III"/>
    <property type="match status" value="1"/>
</dbReference>
<feature type="non-terminal residue" evidence="11">
    <location>
        <position position="300"/>
    </location>
</feature>
<keyword evidence="3" id="KW-0597">Phosphoprotein</keyword>
<dbReference type="SUPFAM" id="SSF53738">
    <property type="entry name" value="Phosphoglucomutase, first 3 domains"/>
    <property type="match status" value="3"/>
</dbReference>
<dbReference type="FunFam" id="3.40.120.10:FF:000001">
    <property type="entry name" value="Phosphoglucosamine mutase"/>
    <property type="match status" value="1"/>
</dbReference>
<evidence type="ECO:0000313" key="12">
    <source>
        <dbReference type="Proteomes" id="UP000194267"/>
    </source>
</evidence>
<proteinExistence type="inferred from homology"/>
<dbReference type="GO" id="GO:0009252">
    <property type="term" value="P:peptidoglycan biosynthetic process"/>
    <property type="evidence" value="ECO:0007669"/>
    <property type="project" value="TreeGrafter"/>
</dbReference>
<evidence type="ECO:0000259" key="9">
    <source>
        <dbReference type="Pfam" id="PF02879"/>
    </source>
</evidence>
<evidence type="ECO:0000256" key="4">
    <source>
        <dbReference type="ARBA" id="ARBA00022723"/>
    </source>
</evidence>
<dbReference type="InterPro" id="IPR005844">
    <property type="entry name" value="A-D-PHexomutase_a/b/a-I"/>
</dbReference>
<evidence type="ECO:0000256" key="2">
    <source>
        <dbReference type="ARBA" id="ARBA00010231"/>
    </source>
</evidence>
<dbReference type="GO" id="GO:0008966">
    <property type="term" value="F:phosphoglucosamine mutase activity"/>
    <property type="evidence" value="ECO:0007669"/>
    <property type="project" value="TreeGrafter"/>
</dbReference>
<evidence type="ECO:0000313" key="11">
    <source>
        <dbReference type="EMBL" id="OTA41455.1"/>
    </source>
</evidence>
<sequence>MPRMFGTDGVRGVANSEALSPELAFALGRAAATLARERSGRRVVGVIGRDTRRSGPMLAAALSAGICSAGGDVVDLGVITTPGVAYVTAHLKADFGVMISASHNPAPDNGIKFFSGDGYKLPDEAEDQLEAMVRAKPDTMPRPTGADLGTIRQSPEAVEAYVEHLVSTGSPLTGLKVVVDCGHGAAYRLSPEVLRRLGAEVIALNTAPDGLNINDGCGSTHPEALQEAVRAYGADAGIAHDGDADRCIAVDERGELVDGDQIMAICALDLKEKGQLPKDTLVATVMSNMGLELFLRAHGL</sequence>
<evidence type="ECO:0000256" key="5">
    <source>
        <dbReference type="ARBA" id="ARBA00022842"/>
    </source>
</evidence>
<evidence type="ECO:0000256" key="1">
    <source>
        <dbReference type="ARBA" id="ARBA00001946"/>
    </source>
</evidence>
<dbReference type="Pfam" id="PF02879">
    <property type="entry name" value="PGM_PMM_II"/>
    <property type="match status" value="1"/>
</dbReference>
<feature type="domain" description="Alpha-D-phosphohexomutase alpha/beta/alpha" evidence="10">
    <location>
        <begin position="258"/>
        <end position="299"/>
    </location>
</feature>
<protein>
    <submittedName>
        <fullName evidence="11">Phosphoglucosamine mutase</fullName>
    </submittedName>
</protein>
<dbReference type="InterPro" id="IPR050060">
    <property type="entry name" value="Phosphoglucosamine_mutase"/>
</dbReference>
<dbReference type="GO" id="GO:0006048">
    <property type="term" value="P:UDP-N-acetylglucosamine biosynthetic process"/>
    <property type="evidence" value="ECO:0007669"/>
    <property type="project" value="TreeGrafter"/>
</dbReference>
<evidence type="ECO:0000259" key="8">
    <source>
        <dbReference type="Pfam" id="PF02878"/>
    </source>
</evidence>
<organism evidence="11 12">
    <name type="scientific">Symbiobacterium thermophilum</name>
    <dbReference type="NCBI Taxonomy" id="2734"/>
    <lineage>
        <taxon>Bacteria</taxon>
        <taxon>Bacillati</taxon>
        <taxon>Bacillota</taxon>
        <taxon>Clostridia</taxon>
        <taxon>Eubacteriales</taxon>
        <taxon>Symbiobacteriaceae</taxon>
        <taxon>Symbiobacterium</taxon>
    </lineage>
</organism>
<gene>
    <name evidence="11" type="ORF">A6D92_06525</name>
</gene>
<evidence type="ECO:0000256" key="6">
    <source>
        <dbReference type="ARBA" id="ARBA00023235"/>
    </source>
</evidence>
<dbReference type="AlphaFoldDB" id="A0A1Y2T8C8"/>
<comment type="cofactor">
    <cofactor evidence="1">
        <name>Mg(2+)</name>
        <dbReference type="ChEBI" id="CHEBI:18420"/>
    </cofactor>
</comment>
<name>A0A1Y2T8C8_SYMTR</name>
<dbReference type="InterPro" id="IPR005845">
    <property type="entry name" value="A-D-PHexomutase_a/b/a-II"/>
</dbReference>
<evidence type="ECO:0000259" key="10">
    <source>
        <dbReference type="Pfam" id="PF02880"/>
    </source>
</evidence>
<reference evidence="12" key="1">
    <citation type="submission" date="2016-04" db="EMBL/GenBank/DDBJ databases">
        <authorList>
            <person name="Antunes L.P."/>
            <person name="Martins L.F."/>
            <person name="Pereira R.V."/>
            <person name="Thomas A.M."/>
            <person name="Barbosa D."/>
            <person name="Nascimento L."/>
            <person name="Silva G.M."/>
            <person name="Condomitti G.W."/>
            <person name="Digiampietri L.A."/>
            <person name="Lombardi K.C."/>
            <person name="Ramos P.L."/>
            <person name="Quaggio R.B."/>
            <person name="Oliveira J.C."/>
            <person name="Pascon R.C."/>
            <person name="Cruz J.B."/>
            <person name="Silva A.M."/>
            <person name="Setubal J.C."/>
        </authorList>
    </citation>
    <scope>NUCLEOTIDE SEQUENCE [LARGE SCALE GENOMIC DNA]</scope>
</reference>
<keyword evidence="4 7" id="KW-0479">Metal-binding</keyword>
<dbReference type="PROSITE" id="PS00710">
    <property type="entry name" value="PGM_PMM"/>
    <property type="match status" value="1"/>
</dbReference>
<dbReference type="Pfam" id="PF02878">
    <property type="entry name" value="PGM_PMM_I"/>
    <property type="match status" value="1"/>
</dbReference>
<dbReference type="PRINTS" id="PR00509">
    <property type="entry name" value="PGMPMM"/>
</dbReference>
<dbReference type="GO" id="GO:0004615">
    <property type="term" value="F:phosphomannomutase activity"/>
    <property type="evidence" value="ECO:0007669"/>
    <property type="project" value="TreeGrafter"/>
</dbReference>
<evidence type="ECO:0000256" key="3">
    <source>
        <dbReference type="ARBA" id="ARBA00022553"/>
    </source>
</evidence>
<dbReference type="Proteomes" id="UP000194267">
    <property type="component" value="Unassembled WGS sequence"/>
</dbReference>
<keyword evidence="5 7" id="KW-0460">Magnesium</keyword>
<dbReference type="InterPro" id="IPR005846">
    <property type="entry name" value="A-D-PHexomutase_a/b/a-III"/>
</dbReference>
<dbReference type="FunFam" id="3.40.120.10:FF:000003">
    <property type="entry name" value="Phosphoglucosamine mutase"/>
    <property type="match status" value="1"/>
</dbReference>
<dbReference type="InterPro" id="IPR005841">
    <property type="entry name" value="Alpha-D-phosphohexomutase_SF"/>
</dbReference>